<dbReference type="Pfam" id="PF01943">
    <property type="entry name" value="Polysacc_synt"/>
    <property type="match status" value="1"/>
</dbReference>
<gene>
    <name evidence="6" type="primary">wzxE</name>
    <name evidence="7" type="ORF">Xbud_00078</name>
</gene>
<keyword evidence="2 6" id="KW-1003">Cell membrane</keyword>
<dbReference type="InterPro" id="IPR032896">
    <property type="entry name" value="WzxE_Proteobacteria"/>
</dbReference>
<organism evidence="7 8">
    <name type="scientific">Xenorhabdus budapestensis</name>
    <dbReference type="NCBI Taxonomy" id="290110"/>
    <lineage>
        <taxon>Bacteria</taxon>
        <taxon>Pseudomonadati</taxon>
        <taxon>Pseudomonadota</taxon>
        <taxon>Gammaproteobacteria</taxon>
        <taxon>Enterobacterales</taxon>
        <taxon>Morganellaceae</taxon>
        <taxon>Xenorhabdus</taxon>
    </lineage>
</organism>
<feature type="transmembrane region" description="Helical" evidence="6">
    <location>
        <begin position="309"/>
        <end position="332"/>
    </location>
</feature>
<dbReference type="GO" id="GO:0005886">
    <property type="term" value="C:plasma membrane"/>
    <property type="evidence" value="ECO:0007669"/>
    <property type="project" value="UniProtKB-SubCell"/>
</dbReference>
<keyword evidence="5 6" id="KW-0472">Membrane</keyword>
<name>A0A2D0J500_XENBU</name>
<dbReference type="Proteomes" id="UP000225833">
    <property type="component" value="Unassembled WGS sequence"/>
</dbReference>
<feature type="transmembrane region" description="Helical" evidence="6">
    <location>
        <begin position="344"/>
        <end position="365"/>
    </location>
</feature>
<dbReference type="RefSeq" id="WP_099134210.1">
    <property type="nucleotide sequence ID" value="NZ_CAWNNJ010000001.1"/>
</dbReference>
<evidence type="ECO:0000256" key="1">
    <source>
        <dbReference type="ARBA" id="ARBA00004651"/>
    </source>
</evidence>
<dbReference type="InterPro" id="IPR044550">
    <property type="entry name" value="WzxE"/>
</dbReference>
<feature type="transmembrane region" description="Helical" evidence="6">
    <location>
        <begin position="45"/>
        <end position="67"/>
    </location>
</feature>
<evidence type="ECO:0000256" key="6">
    <source>
        <dbReference type="HAMAP-Rule" id="MF_02024"/>
    </source>
</evidence>
<keyword evidence="4 6" id="KW-1133">Transmembrane helix</keyword>
<reference evidence="7 8" key="1">
    <citation type="journal article" date="2017" name="Nat. Microbiol.">
        <title>Natural product diversity associated with the nematode symbionts Photorhabdus and Xenorhabdus.</title>
        <authorList>
            <person name="Tobias N.J."/>
            <person name="Wolff H."/>
            <person name="Djahanschiri B."/>
            <person name="Grundmann F."/>
            <person name="Kronenwerth M."/>
            <person name="Shi Y.M."/>
            <person name="Simonyi S."/>
            <person name="Grun P."/>
            <person name="Shapiro-Ilan D."/>
            <person name="Pidot S.J."/>
            <person name="Stinear T.P."/>
            <person name="Ebersberger I."/>
            <person name="Bode H.B."/>
        </authorList>
    </citation>
    <scope>NUCLEOTIDE SEQUENCE [LARGE SCALE GENOMIC DNA]</scope>
    <source>
        <strain evidence="7 8">DSM 16342</strain>
    </source>
</reference>
<evidence type="ECO:0000256" key="3">
    <source>
        <dbReference type="ARBA" id="ARBA00022692"/>
    </source>
</evidence>
<comment type="subunit">
    <text evidence="6">Probably part of a complex composed of WzxE, WzyE and WzzE.</text>
</comment>
<accession>A0A2D0J500</accession>
<sequence>MSLAKASVWTAGSTLIKIGVGLLVVKLLAVSFGPTGVGQAGNFRQLITVLGVLSGAGIFNGVTKYVAEHHVVEQHVVEHHQQPEKLRAVLGTSSSIILGFSTLLAIVLLLFSDTISISLFGHNHYKMVVQALAFIQMGIAYANYFLAILKGFRDAQGNALAIILGSLVGVIVYSLCYWLGGYEGALIGLALVPALVVLPAVVILLRRKVIAFSILKPLWDPAIASHLGKFTLMALLTSITLPVAYIMMRNLMAERYSWEEVGIWQGVSSISDAYLQFITASFTVYLLPTLSRLENKNEIASEIVKALKFVLPAVAVASFSVWLLRDFVIWLLFSDKFTAMRELFAWQLVGDVLKVGAYVFGYLVIAKAALRFYLLAEISQFLLLTSFSHWLIPVNGALGAAQSYMATYIVYFILCCSVFIIYRGRA</sequence>
<dbReference type="InterPro" id="IPR002797">
    <property type="entry name" value="Polysacc_synth"/>
</dbReference>
<feature type="transmembrane region" description="Helical" evidence="6">
    <location>
        <begin position="372"/>
        <end position="392"/>
    </location>
</feature>
<comment type="subcellular location">
    <subcellularLocation>
        <location evidence="6">Cell inner membrane</location>
        <topology evidence="6">Multi-pass membrane protein</topology>
    </subcellularLocation>
    <subcellularLocation>
        <location evidence="1">Cell membrane</location>
        <topology evidence="1">Multi-pass membrane protein</topology>
    </subcellularLocation>
</comment>
<comment type="similarity">
    <text evidence="6">Belongs to the polysaccharide transport (PST) (TC 2.A.66.2) family.</text>
</comment>
<evidence type="ECO:0000256" key="4">
    <source>
        <dbReference type="ARBA" id="ARBA00022989"/>
    </source>
</evidence>
<comment type="pathway">
    <text evidence="6">Bacterial outer membrane biogenesis; enterobacterial common antigen biosynthesis.</text>
</comment>
<evidence type="ECO:0000256" key="2">
    <source>
        <dbReference type="ARBA" id="ARBA00022475"/>
    </source>
</evidence>
<feature type="transmembrane region" description="Helical" evidence="6">
    <location>
        <begin position="267"/>
        <end position="288"/>
    </location>
</feature>
<proteinExistence type="inferred from homology"/>
<feature type="transmembrane region" description="Helical" evidence="6">
    <location>
        <begin position="226"/>
        <end position="247"/>
    </location>
</feature>
<feature type="transmembrane region" description="Helical" evidence="6">
    <location>
        <begin position="404"/>
        <end position="422"/>
    </location>
</feature>
<dbReference type="InterPro" id="IPR050833">
    <property type="entry name" value="Poly_Biosynth_Transport"/>
</dbReference>
<dbReference type="UniPathway" id="UPA00566"/>
<feature type="transmembrane region" description="Helical" evidence="6">
    <location>
        <begin position="12"/>
        <end position="33"/>
    </location>
</feature>
<keyword evidence="6" id="KW-0997">Cell inner membrane</keyword>
<feature type="transmembrane region" description="Helical" evidence="6">
    <location>
        <begin position="159"/>
        <end position="180"/>
    </location>
</feature>
<protein>
    <recommendedName>
        <fullName evidence="6">Lipid III flippase</fullName>
    </recommendedName>
</protein>
<keyword evidence="6" id="KW-0813">Transport</keyword>
<dbReference type="PANTHER" id="PTHR30250:SF30">
    <property type="entry name" value="LIPID III FLIPPASE"/>
    <property type="match status" value="1"/>
</dbReference>
<feature type="transmembrane region" description="Helical" evidence="6">
    <location>
        <begin position="88"/>
        <end position="111"/>
    </location>
</feature>
<dbReference type="HAMAP" id="MF_02024">
    <property type="entry name" value="WzxE"/>
    <property type="match status" value="1"/>
</dbReference>
<evidence type="ECO:0000313" key="8">
    <source>
        <dbReference type="Proteomes" id="UP000225833"/>
    </source>
</evidence>
<feature type="transmembrane region" description="Helical" evidence="6">
    <location>
        <begin position="131"/>
        <end position="152"/>
    </location>
</feature>
<feature type="transmembrane region" description="Helical" evidence="6">
    <location>
        <begin position="186"/>
        <end position="205"/>
    </location>
</feature>
<evidence type="ECO:0000256" key="5">
    <source>
        <dbReference type="ARBA" id="ARBA00023136"/>
    </source>
</evidence>
<dbReference type="NCBIfam" id="NF011679">
    <property type="entry name" value="PRK15099.1"/>
    <property type="match status" value="1"/>
</dbReference>
<dbReference type="AlphaFoldDB" id="A0A2D0J500"/>
<comment type="function">
    <text evidence="6">Mediates the transbilayer movement of Und-PP-GlcNAc-ManNAcA-Fuc4NAc (lipid III) from the inner to the outer leaflet of the cytoplasmic membrane during the assembly of enterobacterial common antigen (ECA).</text>
</comment>
<dbReference type="PANTHER" id="PTHR30250">
    <property type="entry name" value="PST FAMILY PREDICTED COLANIC ACID TRANSPORTER"/>
    <property type="match status" value="1"/>
</dbReference>
<comment type="caution">
    <text evidence="7">The sequence shown here is derived from an EMBL/GenBank/DDBJ whole genome shotgun (WGS) entry which is preliminary data.</text>
</comment>
<keyword evidence="3 6" id="KW-0812">Transmembrane</keyword>
<dbReference type="CDD" id="cd13125">
    <property type="entry name" value="MATE_like_10"/>
    <property type="match status" value="1"/>
</dbReference>
<dbReference type="OrthoDB" id="9769862at2"/>
<dbReference type="EMBL" id="NIBS01000001">
    <property type="protein sequence ID" value="PHM29556.1"/>
    <property type="molecule type" value="Genomic_DNA"/>
</dbReference>
<evidence type="ECO:0000313" key="7">
    <source>
        <dbReference type="EMBL" id="PHM29556.1"/>
    </source>
</evidence>
<dbReference type="GO" id="GO:0009246">
    <property type="term" value="P:enterobacterial common antigen biosynthetic process"/>
    <property type="evidence" value="ECO:0007669"/>
    <property type="project" value="UniProtKB-UniRule"/>
</dbReference>